<name>A0ABW5EI34_9GAMM</name>
<feature type="transmembrane region" description="Helical" evidence="1">
    <location>
        <begin position="159"/>
        <end position="183"/>
    </location>
</feature>
<dbReference type="RefSeq" id="WP_265722740.1">
    <property type="nucleotide sequence ID" value="NZ_JAPIVK010000028.1"/>
</dbReference>
<feature type="transmembrane region" description="Helical" evidence="1">
    <location>
        <begin position="189"/>
        <end position="208"/>
    </location>
</feature>
<protein>
    <recommendedName>
        <fullName evidence="2">Major facilitator superfamily (MFS) profile domain-containing protein</fullName>
    </recommendedName>
</protein>
<proteinExistence type="predicted"/>
<keyword evidence="1" id="KW-0812">Transmembrane</keyword>
<dbReference type="EMBL" id="JBHUJD010000025">
    <property type="protein sequence ID" value="MFD2311945.1"/>
    <property type="molecule type" value="Genomic_DNA"/>
</dbReference>
<feature type="transmembrane region" description="Helical" evidence="1">
    <location>
        <begin position="99"/>
        <end position="118"/>
    </location>
</feature>
<dbReference type="PROSITE" id="PS50850">
    <property type="entry name" value="MFS"/>
    <property type="match status" value="1"/>
</dbReference>
<evidence type="ECO:0000313" key="4">
    <source>
        <dbReference type="Proteomes" id="UP001597425"/>
    </source>
</evidence>
<feature type="transmembrane region" description="Helical" evidence="1">
    <location>
        <begin position="35"/>
        <end position="55"/>
    </location>
</feature>
<feature type="transmembrane region" description="Helical" evidence="1">
    <location>
        <begin position="6"/>
        <end position="23"/>
    </location>
</feature>
<evidence type="ECO:0000259" key="2">
    <source>
        <dbReference type="PROSITE" id="PS50850"/>
    </source>
</evidence>
<keyword evidence="4" id="KW-1185">Reference proteome</keyword>
<evidence type="ECO:0000256" key="1">
    <source>
        <dbReference type="SAM" id="Phobius"/>
    </source>
</evidence>
<feature type="transmembrane region" description="Helical" evidence="1">
    <location>
        <begin position="124"/>
        <end position="147"/>
    </location>
</feature>
<evidence type="ECO:0000313" key="3">
    <source>
        <dbReference type="EMBL" id="MFD2311945.1"/>
    </source>
</evidence>
<sequence>MHNYWLIEILLALAATLVANQYWYIARSRCRSPALLVMAGMLCLAPAAAAGAYRYGIDPGITGLHRALSQLSGYLTFPLAGLALLWARLGPRLGQRSRWPAYALLVLVIGSALAATASSRFSPAAVAGFCSTLGLALWLLVALLELFMARFMQRYQALLLALGAALVLLAGLVIGTGATTLLGLARTNWFHLLLAAGALSLLCARPIFTKGEMTGE</sequence>
<feature type="transmembrane region" description="Helical" evidence="1">
    <location>
        <begin position="67"/>
        <end position="87"/>
    </location>
</feature>
<gene>
    <name evidence="3" type="ORF">ACFSKX_16055</name>
</gene>
<keyword evidence="1" id="KW-1133">Transmembrane helix</keyword>
<accession>A0ABW5EI34</accession>
<keyword evidence="1" id="KW-0472">Membrane</keyword>
<feature type="domain" description="Major facilitator superfamily (MFS) profile" evidence="2">
    <location>
        <begin position="7"/>
        <end position="216"/>
    </location>
</feature>
<dbReference type="InterPro" id="IPR020846">
    <property type="entry name" value="MFS_dom"/>
</dbReference>
<reference evidence="4" key="1">
    <citation type="journal article" date="2019" name="Int. J. Syst. Evol. Microbiol.">
        <title>The Global Catalogue of Microorganisms (GCM) 10K type strain sequencing project: providing services to taxonomists for standard genome sequencing and annotation.</title>
        <authorList>
            <consortium name="The Broad Institute Genomics Platform"/>
            <consortium name="The Broad Institute Genome Sequencing Center for Infectious Disease"/>
            <person name="Wu L."/>
            <person name="Ma J."/>
        </authorList>
    </citation>
    <scope>NUCLEOTIDE SEQUENCE [LARGE SCALE GENOMIC DNA]</scope>
    <source>
        <strain evidence="4">KCTC 12848</strain>
    </source>
</reference>
<dbReference type="Proteomes" id="UP001597425">
    <property type="component" value="Unassembled WGS sequence"/>
</dbReference>
<organism evidence="3 4">
    <name type="scientific">Microbulbifer halophilus</name>
    <dbReference type="NCBI Taxonomy" id="453963"/>
    <lineage>
        <taxon>Bacteria</taxon>
        <taxon>Pseudomonadati</taxon>
        <taxon>Pseudomonadota</taxon>
        <taxon>Gammaproteobacteria</taxon>
        <taxon>Cellvibrionales</taxon>
        <taxon>Microbulbiferaceae</taxon>
        <taxon>Microbulbifer</taxon>
    </lineage>
</organism>
<comment type="caution">
    <text evidence="3">The sequence shown here is derived from an EMBL/GenBank/DDBJ whole genome shotgun (WGS) entry which is preliminary data.</text>
</comment>